<dbReference type="Proteomes" id="UP000095282">
    <property type="component" value="Unplaced"/>
</dbReference>
<reference evidence="3" key="1">
    <citation type="submission" date="2016-11" db="UniProtKB">
        <authorList>
            <consortium name="WormBaseParasite"/>
        </authorList>
    </citation>
    <scope>IDENTIFICATION</scope>
</reference>
<dbReference type="AlphaFoldDB" id="A0A1I7TWH3"/>
<organism evidence="2 3">
    <name type="scientific">Caenorhabditis tropicalis</name>
    <dbReference type="NCBI Taxonomy" id="1561998"/>
    <lineage>
        <taxon>Eukaryota</taxon>
        <taxon>Metazoa</taxon>
        <taxon>Ecdysozoa</taxon>
        <taxon>Nematoda</taxon>
        <taxon>Chromadorea</taxon>
        <taxon>Rhabditida</taxon>
        <taxon>Rhabditina</taxon>
        <taxon>Rhabditomorpha</taxon>
        <taxon>Rhabditoidea</taxon>
        <taxon>Rhabditidae</taxon>
        <taxon>Peloderinae</taxon>
        <taxon>Caenorhabditis</taxon>
    </lineage>
</organism>
<feature type="signal peptide" evidence="1">
    <location>
        <begin position="1"/>
        <end position="19"/>
    </location>
</feature>
<feature type="chain" id="PRO_5009308066" evidence="1">
    <location>
        <begin position="20"/>
        <end position="69"/>
    </location>
</feature>
<sequence>MILVAVIVILAIFVLACVARCTVCAIPHEGLDDDEVGHAAPPPLVRQHSGPPLIETDRLRISSDRPWHA</sequence>
<name>A0A1I7TWH3_9PELO</name>
<proteinExistence type="predicted"/>
<accession>A0A1I7TWH3</accession>
<protein>
    <submittedName>
        <fullName evidence="3">Secreted protein</fullName>
    </submittedName>
</protein>
<evidence type="ECO:0000313" key="2">
    <source>
        <dbReference type="Proteomes" id="UP000095282"/>
    </source>
</evidence>
<evidence type="ECO:0000256" key="1">
    <source>
        <dbReference type="SAM" id="SignalP"/>
    </source>
</evidence>
<dbReference type="WBParaSite" id="Csp11.Scaffold629.g12479.t1">
    <property type="protein sequence ID" value="Csp11.Scaffold629.g12479.t1"/>
    <property type="gene ID" value="Csp11.Scaffold629.g12479"/>
</dbReference>
<keyword evidence="2" id="KW-1185">Reference proteome</keyword>
<evidence type="ECO:0000313" key="3">
    <source>
        <dbReference type="WBParaSite" id="Csp11.Scaffold629.g12479.t1"/>
    </source>
</evidence>
<keyword evidence="1" id="KW-0732">Signal</keyword>